<evidence type="ECO:0000313" key="7">
    <source>
        <dbReference type="Proteomes" id="UP000250434"/>
    </source>
</evidence>
<dbReference type="PANTHER" id="PTHR30346:SF0">
    <property type="entry name" value="HCA OPERON TRANSCRIPTIONAL ACTIVATOR HCAR"/>
    <property type="match status" value="1"/>
</dbReference>
<evidence type="ECO:0000259" key="5">
    <source>
        <dbReference type="PROSITE" id="PS50931"/>
    </source>
</evidence>
<keyword evidence="2" id="KW-0805">Transcription regulation</keyword>
<organism evidence="6 7">
    <name type="scientific">Amycolatopsis albispora</name>
    <dbReference type="NCBI Taxonomy" id="1804986"/>
    <lineage>
        <taxon>Bacteria</taxon>
        <taxon>Bacillati</taxon>
        <taxon>Actinomycetota</taxon>
        <taxon>Actinomycetes</taxon>
        <taxon>Pseudonocardiales</taxon>
        <taxon>Pseudonocardiaceae</taxon>
        <taxon>Amycolatopsis</taxon>
    </lineage>
</organism>
<dbReference type="InterPro" id="IPR036390">
    <property type="entry name" value="WH_DNA-bd_sf"/>
</dbReference>
<dbReference type="InterPro" id="IPR036388">
    <property type="entry name" value="WH-like_DNA-bd_sf"/>
</dbReference>
<dbReference type="SUPFAM" id="SSF53850">
    <property type="entry name" value="Periplasmic binding protein-like II"/>
    <property type="match status" value="1"/>
</dbReference>
<comment type="similarity">
    <text evidence="1">Belongs to the LysR transcriptional regulatory family.</text>
</comment>
<evidence type="ECO:0000256" key="2">
    <source>
        <dbReference type="ARBA" id="ARBA00023015"/>
    </source>
</evidence>
<accession>A0A344LHB7</accession>
<name>A0A344LHB7_9PSEU</name>
<feature type="domain" description="HTH lysR-type" evidence="5">
    <location>
        <begin position="1"/>
        <end position="58"/>
    </location>
</feature>
<dbReference type="GO" id="GO:0003700">
    <property type="term" value="F:DNA-binding transcription factor activity"/>
    <property type="evidence" value="ECO:0007669"/>
    <property type="project" value="InterPro"/>
</dbReference>
<dbReference type="Gene3D" id="1.10.10.10">
    <property type="entry name" value="Winged helix-like DNA-binding domain superfamily/Winged helix DNA-binding domain"/>
    <property type="match status" value="1"/>
</dbReference>
<dbReference type="RefSeq" id="WP_113696499.1">
    <property type="nucleotide sequence ID" value="NZ_CP015163.1"/>
</dbReference>
<dbReference type="Gene3D" id="3.40.190.10">
    <property type="entry name" value="Periplasmic binding protein-like II"/>
    <property type="match status" value="2"/>
</dbReference>
<dbReference type="SUPFAM" id="SSF46785">
    <property type="entry name" value="Winged helix' DNA-binding domain"/>
    <property type="match status" value="1"/>
</dbReference>
<dbReference type="GO" id="GO:0003677">
    <property type="term" value="F:DNA binding"/>
    <property type="evidence" value="ECO:0007669"/>
    <property type="project" value="UniProtKB-KW"/>
</dbReference>
<evidence type="ECO:0000256" key="1">
    <source>
        <dbReference type="ARBA" id="ARBA00009437"/>
    </source>
</evidence>
<dbReference type="OrthoDB" id="79118at2"/>
<dbReference type="KEGG" id="aab:A4R43_37450"/>
<dbReference type="PRINTS" id="PR00039">
    <property type="entry name" value="HTHLYSR"/>
</dbReference>
<dbReference type="PANTHER" id="PTHR30346">
    <property type="entry name" value="TRANSCRIPTIONAL DUAL REGULATOR HCAR-RELATED"/>
    <property type="match status" value="1"/>
</dbReference>
<dbReference type="InterPro" id="IPR000847">
    <property type="entry name" value="LysR_HTH_N"/>
</dbReference>
<dbReference type="Pfam" id="PF00126">
    <property type="entry name" value="HTH_1"/>
    <property type="match status" value="1"/>
</dbReference>
<keyword evidence="4" id="KW-0804">Transcription</keyword>
<reference evidence="6 7" key="1">
    <citation type="submission" date="2016-04" db="EMBL/GenBank/DDBJ databases">
        <title>Complete genome sequence and analysis of deep-sea sediment isolate, Amycolatopsis sp. WP1.</title>
        <authorList>
            <person name="Wang H."/>
            <person name="Chen S."/>
            <person name="Wu Q."/>
        </authorList>
    </citation>
    <scope>NUCLEOTIDE SEQUENCE [LARGE SCALE GENOMIC DNA]</scope>
    <source>
        <strain evidence="6 7">WP1</strain>
    </source>
</reference>
<protein>
    <submittedName>
        <fullName evidence="6">LysR family transcriptional regulator</fullName>
    </submittedName>
</protein>
<evidence type="ECO:0000313" key="6">
    <source>
        <dbReference type="EMBL" id="AXB47441.1"/>
    </source>
</evidence>
<dbReference type="FunFam" id="1.10.10.10:FF:000001">
    <property type="entry name" value="LysR family transcriptional regulator"/>
    <property type="match status" value="1"/>
</dbReference>
<keyword evidence="7" id="KW-1185">Reference proteome</keyword>
<dbReference type="AlphaFoldDB" id="A0A344LHB7"/>
<dbReference type="Pfam" id="PF03466">
    <property type="entry name" value="LysR_substrate"/>
    <property type="match status" value="1"/>
</dbReference>
<dbReference type="InterPro" id="IPR005119">
    <property type="entry name" value="LysR_subst-bd"/>
</dbReference>
<gene>
    <name evidence="6" type="ORF">A4R43_37450</name>
</gene>
<dbReference type="GO" id="GO:0032993">
    <property type="term" value="C:protein-DNA complex"/>
    <property type="evidence" value="ECO:0007669"/>
    <property type="project" value="TreeGrafter"/>
</dbReference>
<dbReference type="Proteomes" id="UP000250434">
    <property type="component" value="Chromosome"/>
</dbReference>
<evidence type="ECO:0000256" key="4">
    <source>
        <dbReference type="ARBA" id="ARBA00023163"/>
    </source>
</evidence>
<sequence>MELREIEIFLVLAEELHFGRTAERLRVSQARVSQSIRKTERQLGAPLFERTSRRVALTPIGARLRGDLGPAYRRIEEGLARAKAAGRGVTGVLRLAFEAPGVADLVESTLERFRRENPGCEVQIREADFADVFTILRDGDADALVTLLPADEPGITTGPTVYSEQMVLAVSAKHPFARKDFVTLEDLARDTVLRAAHPPAPYWQDEPWHTPDGHPIRRGAPVRTFQELLSAVSTGAGVCPLAAHAADYFARPSLRFIPFRHTPPVHWGLVWPTSGETTRIRALAAACA</sequence>
<proteinExistence type="inferred from homology"/>
<dbReference type="EMBL" id="CP015163">
    <property type="protein sequence ID" value="AXB47441.1"/>
    <property type="molecule type" value="Genomic_DNA"/>
</dbReference>
<evidence type="ECO:0000256" key="3">
    <source>
        <dbReference type="ARBA" id="ARBA00023125"/>
    </source>
</evidence>
<keyword evidence="3" id="KW-0238">DNA-binding</keyword>
<dbReference type="PROSITE" id="PS50931">
    <property type="entry name" value="HTH_LYSR"/>
    <property type="match status" value="1"/>
</dbReference>